<evidence type="ECO:0000313" key="2">
    <source>
        <dbReference type="EMBL" id="KAK1298576.1"/>
    </source>
</evidence>
<proteinExistence type="predicted"/>
<dbReference type="PANTHER" id="PTHR34546:SF3">
    <property type="entry name" value="OS06G0153600 PROTEIN"/>
    <property type="match status" value="1"/>
</dbReference>
<feature type="region of interest" description="Disordered" evidence="1">
    <location>
        <begin position="32"/>
        <end position="57"/>
    </location>
</feature>
<gene>
    <name evidence="2" type="ORF">QJS10_CPB14g00592</name>
</gene>
<protein>
    <submittedName>
        <fullName evidence="2">Uncharacterized protein</fullName>
    </submittedName>
</protein>
<dbReference type="Proteomes" id="UP001180020">
    <property type="component" value="Unassembled WGS sequence"/>
</dbReference>
<accession>A0AAV9DC87</accession>
<evidence type="ECO:0000256" key="1">
    <source>
        <dbReference type="SAM" id="MobiDB-lite"/>
    </source>
</evidence>
<dbReference type="EMBL" id="JAUJYO010000014">
    <property type="protein sequence ID" value="KAK1298576.1"/>
    <property type="molecule type" value="Genomic_DNA"/>
</dbReference>
<dbReference type="PANTHER" id="PTHR34546">
    <property type="entry name" value="OS06G0153600 PROTEIN"/>
    <property type="match status" value="1"/>
</dbReference>
<feature type="region of interest" description="Disordered" evidence="1">
    <location>
        <begin position="141"/>
        <end position="162"/>
    </location>
</feature>
<name>A0AAV9DC87_ACOCL</name>
<feature type="region of interest" description="Disordered" evidence="1">
    <location>
        <begin position="258"/>
        <end position="298"/>
    </location>
</feature>
<organism evidence="2 3">
    <name type="scientific">Acorus calamus</name>
    <name type="common">Sweet flag</name>
    <dbReference type="NCBI Taxonomy" id="4465"/>
    <lineage>
        <taxon>Eukaryota</taxon>
        <taxon>Viridiplantae</taxon>
        <taxon>Streptophyta</taxon>
        <taxon>Embryophyta</taxon>
        <taxon>Tracheophyta</taxon>
        <taxon>Spermatophyta</taxon>
        <taxon>Magnoliopsida</taxon>
        <taxon>Liliopsida</taxon>
        <taxon>Acoraceae</taxon>
        <taxon>Acorus</taxon>
    </lineage>
</organism>
<feature type="compositionally biased region" description="Low complexity" evidence="1">
    <location>
        <begin position="32"/>
        <end position="45"/>
    </location>
</feature>
<feature type="compositionally biased region" description="Basic and acidic residues" evidence="1">
    <location>
        <begin position="278"/>
        <end position="289"/>
    </location>
</feature>
<reference evidence="2" key="2">
    <citation type="submission" date="2023-06" db="EMBL/GenBank/DDBJ databases">
        <authorList>
            <person name="Ma L."/>
            <person name="Liu K.-W."/>
            <person name="Li Z."/>
            <person name="Hsiao Y.-Y."/>
            <person name="Qi Y."/>
            <person name="Fu T."/>
            <person name="Tang G."/>
            <person name="Zhang D."/>
            <person name="Sun W.-H."/>
            <person name="Liu D.-K."/>
            <person name="Li Y."/>
            <person name="Chen G.-Z."/>
            <person name="Liu X.-D."/>
            <person name="Liao X.-Y."/>
            <person name="Jiang Y.-T."/>
            <person name="Yu X."/>
            <person name="Hao Y."/>
            <person name="Huang J."/>
            <person name="Zhao X.-W."/>
            <person name="Ke S."/>
            <person name="Chen Y.-Y."/>
            <person name="Wu W.-L."/>
            <person name="Hsu J.-L."/>
            <person name="Lin Y.-F."/>
            <person name="Huang M.-D."/>
            <person name="Li C.-Y."/>
            <person name="Huang L."/>
            <person name="Wang Z.-W."/>
            <person name="Zhao X."/>
            <person name="Zhong W.-Y."/>
            <person name="Peng D.-H."/>
            <person name="Ahmad S."/>
            <person name="Lan S."/>
            <person name="Zhang J.-S."/>
            <person name="Tsai W.-C."/>
            <person name="Van De Peer Y."/>
            <person name="Liu Z.-J."/>
        </authorList>
    </citation>
    <scope>NUCLEOTIDE SEQUENCE</scope>
    <source>
        <strain evidence="2">CP</strain>
        <tissue evidence="2">Leaves</tissue>
    </source>
</reference>
<sequence length="298" mass="33236">MDYGRHISTAMENLWIDEVLYLHSLWHQGPRTRNPNNLSPSPSTSFKKIKKKRTIRSNINTTRVESPPHSGDPLAAPWPCPLPPISDHDSAVGWPSAAALPRSRGVAETKTATAAEQASFVAVQSQRAGVKACQEFFMDLDGGENDDDDDDEGDSMDDDDEDVEEKSKRFEFFLGLLEGNPDLKEYYVKNWEKGEFTCLVCGGMKVKLWRRFVTLVALVQHANTIRRTKTKGAHRDFAKAVCQVLEWDIERLPSVASEAEHLSDGGSKNELGEDGDGYGEKKKGDDLQTKETLNSPIE</sequence>
<comment type="caution">
    <text evidence="2">The sequence shown here is derived from an EMBL/GenBank/DDBJ whole genome shotgun (WGS) entry which is preliminary data.</text>
</comment>
<dbReference type="AlphaFoldDB" id="A0AAV9DC87"/>
<evidence type="ECO:0000313" key="3">
    <source>
        <dbReference type="Proteomes" id="UP001180020"/>
    </source>
</evidence>
<keyword evidence="3" id="KW-1185">Reference proteome</keyword>
<reference evidence="2" key="1">
    <citation type="journal article" date="2023" name="Nat. Commun.">
        <title>Diploid and tetraploid genomes of Acorus and the evolution of monocots.</title>
        <authorList>
            <person name="Ma L."/>
            <person name="Liu K.W."/>
            <person name="Li Z."/>
            <person name="Hsiao Y.Y."/>
            <person name="Qi Y."/>
            <person name="Fu T."/>
            <person name="Tang G.D."/>
            <person name="Zhang D."/>
            <person name="Sun W.H."/>
            <person name="Liu D.K."/>
            <person name="Li Y."/>
            <person name="Chen G.Z."/>
            <person name="Liu X.D."/>
            <person name="Liao X.Y."/>
            <person name="Jiang Y.T."/>
            <person name="Yu X."/>
            <person name="Hao Y."/>
            <person name="Huang J."/>
            <person name="Zhao X.W."/>
            <person name="Ke S."/>
            <person name="Chen Y.Y."/>
            <person name="Wu W.L."/>
            <person name="Hsu J.L."/>
            <person name="Lin Y.F."/>
            <person name="Huang M.D."/>
            <person name="Li C.Y."/>
            <person name="Huang L."/>
            <person name="Wang Z.W."/>
            <person name="Zhao X."/>
            <person name="Zhong W.Y."/>
            <person name="Peng D.H."/>
            <person name="Ahmad S."/>
            <person name="Lan S."/>
            <person name="Zhang J.S."/>
            <person name="Tsai W.C."/>
            <person name="Van de Peer Y."/>
            <person name="Liu Z.J."/>
        </authorList>
    </citation>
    <scope>NUCLEOTIDE SEQUENCE</scope>
    <source>
        <strain evidence="2">CP</strain>
    </source>
</reference>